<dbReference type="Proteomes" id="UP001630127">
    <property type="component" value="Unassembled WGS sequence"/>
</dbReference>
<keyword evidence="2" id="KW-1185">Reference proteome</keyword>
<gene>
    <name evidence="1" type="ORF">ACH5RR_012642</name>
</gene>
<comment type="caution">
    <text evidence="1">The sequence shown here is derived from an EMBL/GenBank/DDBJ whole genome shotgun (WGS) entry which is preliminary data.</text>
</comment>
<dbReference type="EMBL" id="JBJUIK010000005">
    <property type="protein sequence ID" value="KAL3527986.1"/>
    <property type="molecule type" value="Genomic_DNA"/>
</dbReference>
<organism evidence="1 2">
    <name type="scientific">Cinchona calisaya</name>
    <dbReference type="NCBI Taxonomy" id="153742"/>
    <lineage>
        <taxon>Eukaryota</taxon>
        <taxon>Viridiplantae</taxon>
        <taxon>Streptophyta</taxon>
        <taxon>Embryophyta</taxon>
        <taxon>Tracheophyta</taxon>
        <taxon>Spermatophyta</taxon>
        <taxon>Magnoliopsida</taxon>
        <taxon>eudicotyledons</taxon>
        <taxon>Gunneridae</taxon>
        <taxon>Pentapetalae</taxon>
        <taxon>asterids</taxon>
        <taxon>lamiids</taxon>
        <taxon>Gentianales</taxon>
        <taxon>Rubiaceae</taxon>
        <taxon>Cinchonoideae</taxon>
        <taxon>Cinchoneae</taxon>
        <taxon>Cinchona</taxon>
    </lineage>
</organism>
<name>A0ABD3A881_9GENT</name>
<evidence type="ECO:0000313" key="1">
    <source>
        <dbReference type="EMBL" id="KAL3527986.1"/>
    </source>
</evidence>
<protein>
    <submittedName>
        <fullName evidence="1">Uncharacterized protein</fullName>
    </submittedName>
</protein>
<dbReference type="AlphaFoldDB" id="A0ABD3A881"/>
<evidence type="ECO:0000313" key="2">
    <source>
        <dbReference type="Proteomes" id="UP001630127"/>
    </source>
</evidence>
<proteinExistence type="predicted"/>
<sequence>MQPHCLAHGALTLALPQRPLNLNQYSTIVEHTSPTIIDIHEPVKSTYTTVASMVDTSKGVEIGSSIGVDTSKGVEIGPSLGGSSTMILGLLPKLRCERWLKSFSWLPMGLRTTMQLCSILDSL</sequence>
<reference evidence="1 2" key="1">
    <citation type="submission" date="2024-11" db="EMBL/GenBank/DDBJ databases">
        <title>A near-complete genome assembly of Cinchona calisaya.</title>
        <authorList>
            <person name="Lian D.C."/>
            <person name="Zhao X.W."/>
            <person name="Wei L."/>
        </authorList>
    </citation>
    <scope>NUCLEOTIDE SEQUENCE [LARGE SCALE GENOMIC DNA]</scope>
    <source>
        <tissue evidence="1">Nenye</tissue>
    </source>
</reference>
<accession>A0ABD3A881</accession>